<protein>
    <submittedName>
        <fullName evidence="1">RHTO0S06e07734g1_1</fullName>
    </submittedName>
</protein>
<dbReference type="Gene3D" id="3.40.50.1820">
    <property type="entry name" value="alpha/beta hydrolase"/>
    <property type="match status" value="2"/>
</dbReference>
<accession>A0A061B2M4</accession>
<dbReference type="PANTHER" id="PTHR31591:SF1">
    <property type="entry name" value="UPF0613 PROTEIN PB24D3.06C"/>
    <property type="match status" value="1"/>
</dbReference>
<proteinExistence type="predicted"/>
<organism evidence="1">
    <name type="scientific">Rhodotorula toruloides</name>
    <name type="common">Yeast</name>
    <name type="synonym">Rhodosporidium toruloides</name>
    <dbReference type="NCBI Taxonomy" id="5286"/>
    <lineage>
        <taxon>Eukaryota</taxon>
        <taxon>Fungi</taxon>
        <taxon>Dikarya</taxon>
        <taxon>Basidiomycota</taxon>
        <taxon>Pucciniomycotina</taxon>
        <taxon>Microbotryomycetes</taxon>
        <taxon>Sporidiobolales</taxon>
        <taxon>Sporidiobolaceae</taxon>
        <taxon>Rhodotorula</taxon>
    </lineage>
</organism>
<name>A0A061B2M4_RHOTO</name>
<dbReference type="EMBL" id="LK052941">
    <property type="protein sequence ID" value="CDR41910.1"/>
    <property type="molecule type" value="Genomic_DNA"/>
</dbReference>
<dbReference type="PANTHER" id="PTHR31591">
    <property type="entry name" value="UPF0613 PROTEIN PB24D3.06C"/>
    <property type="match status" value="1"/>
</dbReference>
<dbReference type="Pfam" id="PF08538">
    <property type="entry name" value="DUF1749"/>
    <property type="match status" value="2"/>
</dbReference>
<evidence type="ECO:0000313" key="1">
    <source>
        <dbReference type="EMBL" id="CDR41910.1"/>
    </source>
</evidence>
<gene>
    <name evidence="1" type="ORF">RHTO0S_06e07734g</name>
</gene>
<sequence>MVDPIPGQLHLISPKPLTAFEFGPPTSSSTPLVLFVAGLNDTLCSVPYLPLLAKRLSRAGWRIAQVCLTSAGAGWGGDLSDTRLSNVFGAIDCPLSIVLSGEDETYPTEVKSDLPTLLGRFRKAAAGRCSALSGIVEGAAHNLKDEQHAGEFADRVVGFLREV</sequence>
<dbReference type="InterPro" id="IPR029058">
    <property type="entry name" value="AB_hydrolase_fold"/>
</dbReference>
<dbReference type="OrthoDB" id="10034502at2759"/>
<dbReference type="AlphaFoldDB" id="A0A061B2M4"/>
<dbReference type="InterPro" id="IPR013744">
    <property type="entry name" value="SidJ"/>
</dbReference>
<reference evidence="1" key="1">
    <citation type="journal article" date="2014" name="Genome Announc.">
        <title>Draft genome sequence of Rhodosporidium toruloides CECT1137, an oleaginous yeast of biotechnological interest.</title>
        <authorList>
            <person name="Morin N."/>
            <person name="Calcas X."/>
            <person name="Devillers H."/>
            <person name="Durrens P."/>
            <person name="Sherman D.J."/>
            <person name="Nicaud J.-M."/>
            <person name="Neuveglise C."/>
        </authorList>
    </citation>
    <scope>NUCLEOTIDE SEQUENCE</scope>
    <source>
        <strain evidence="1">CECT1137</strain>
    </source>
</reference>